<dbReference type="InterPro" id="IPR035906">
    <property type="entry name" value="MetI-like_sf"/>
</dbReference>
<dbReference type="Pfam" id="PF12911">
    <property type="entry name" value="OppC_N"/>
    <property type="match status" value="1"/>
</dbReference>
<dbReference type="Pfam" id="PF00528">
    <property type="entry name" value="BPD_transp_1"/>
    <property type="match status" value="1"/>
</dbReference>
<name>A0A1I6ITW8_9EURY</name>
<keyword evidence="2 7" id="KW-0813">Transport</keyword>
<evidence type="ECO:0000259" key="8">
    <source>
        <dbReference type="PROSITE" id="PS50928"/>
    </source>
</evidence>
<dbReference type="CDD" id="cd06261">
    <property type="entry name" value="TM_PBP2"/>
    <property type="match status" value="1"/>
</dbReference>
<comment type="subcellular location">
    <subcellularLocation>
        <location evidence="1 7">Cell membrane</location>
        <topology evidence="1 7">Multi-pass membrane protein</topology>
    </subcellularLocation>
</comment>
<keyword evidence="6 7" id="KW-0472">Membrane</keyword>
<dbReference type="GO" id="GO:0055085">
    <property type="term" value="P:transmembrane transport"/>
    <property type="evidence" value="ECO:0007669"/>
    <property type="project" value="InterPro"/>
</dbReference>
<dbReference type="InterPro" id="IPR025966">
    <property type="entry name" value="OppC_N"/>
</dbReference>
<dbReference type="Proteomes" id="UP000243250">
    <property type="component" value="Unassembled WGS sequence"/>
</dbReference>
<evidence type="ECO:0000256" key="6">
    <source>
        <dbReference type="ARBA" id="ARBA00023136"/>
    </source>
</evidence>
<keyword evidence="10" id="KW-1185">Reference proteome</keyword>
<dbReference type="Gene3D" id="1.10.3720.10">
    <property type="entry name" value="MetI-like"/>
    <property type="match status" value="1"/>
</dbReference>
<reference evidence="10" key="1">
    <citation type="submission" date="2016-10" db="EMBL/GenBank/DDBJ databases">
        <authorList>
            <person name="Varghese N."/>
            <person name="Submissions S."/>
        </authorList>
    </citation>
    <scope>NUCLEOTIDE SEQUENCE [LARGE SCALE GENOMIC DNA]</scope>
    <source>
        <strain evidence="10">CGMCC 1.8711</strain>
    </source>
</reference>
<sequence>MAQEESTRSSVFADVEEVSSSDEINKWARTARLWRETLKEHWSLLTDELSVRLSMLMVAFFVLVAIFAPFLAPNPPLERQYQTEDQILIEKWAEPSIVGGDSGYLLGTTAEGFDIFSQLIFGTRAALLVGIIAAVFTAGIGTMVGLVAGYYGGTVDDALMRLVDFLYGMPLLPTVIILVALLGPSLWNIILAVIILQWRATARVIRSQALSLRERPFVKAAQVAGASDWHIISRHLAPNVLPMSFLYGSFAIAWAILTEAGVSFIGLGDPNTVSWGTMLQASRAYSALSFGAWWWFVPPGICIGLLVISGFLIGRGYEEITNPKLQ</sequence>
<gene>
    <name evidence="9" type="ORF">SAMN04488124_3670</name>
</gene>
<dbReference type="PROSITE" id="PS50928">
    <property type="entry name" value="ABC_TM1"/>
    <property type="match status" value="1"/>
</dbReference>
<evidence type="ECO:0000313" key="10">
    <source>
        <dbReference type="Proteomes" id="UP000243250"/>
    </source>
</evidence>
<dbReference type="PANTHER" id="PTHR43386:SF1">
    <property type="entry name" value="D,D-DIPEPTIDE TRANSPORT SYSTEM PERMEASE PROTEIN DDPC-RELATED"/>
    <property type="match status" value="1"/>
</dbReference>
<evidence type="ECO:0000256" key="4">
    <source>
        <dbReference type="ARBA" id="ARBA00022692"/>
    </source>
</evidence>
<dbReference type="EMBL" id="FOYS01000008">
    <property type="protein sequence ID" value="SFR70184.1"/>
    <property type="molecule type" value="Genomic_DNA"/>
</dbReference>
<organism evidence="9 10">
    <name type="scientific">Halogeometricum limi</name>
    <dbReference type="NCBI Taxonomy" id="555875"/>
    <lineage>
        <taxon>Archaea</taxon>
        <taxon>Methanobacteriati</taxon>
        <taxon>Methanobacteriota</taxon>
        <taxon>Stenosarchaea group</taxon>
        <taxon>Halobacteria</taxon>
        <taxon>Halobacteriales</taxon>
        <taxon>Haloferacaceae</taxon>
        <taxon>Halogeometricum</taxon>
    </lineage>
</organism>
<dbReference type="STRING" id="555875.SAMN04488124_3670"/>
<keyword evidence="5 7" id="KW-1133">Transmembrane helix</keyword>
<evidence type="ECO:0000313" key="9">
    <source>
        <dbReference type="EMBL" id="SFR70184.1"/>
    </source>
</evidence>
<dbReference type="RefSeq" id="WP_089883623.1">
    <property type="nucleotide sequence ID" value="NZ_FOYS01000008.1"/>
</dbReference>
<dbReference type="GO" id="GO:0005886">
    <property type="term" value="C:plasma membrane"/>
    <property type="evidence" value="ECO:0007669"/>
    <property type="project" value="UniProtKB-SubCell"/>
</dbReference>
<dbReference type="SUPFAM" id="SSF161098">
    <property type="entry name" value="MetI-like"/>
    <property type="match status" value="1"/>
</dbReference>
<evidence type="ECO:0000256" key="3">
    <source>
        <dbReference type="ARBA" id="ARBA00022475"/>
    </source>
</evidence>
<evidence type="ECO:0000256" key="5">
    <source>
        <dbReference type="ARBA" id="ARBA00022989"/>
    </source>
</evidence>
<dbReference type="InterPro" id="IPR000515">
    <property type="entry name" value="MetI-like"/>
</dbReference>
<keyword evidence="3" id="KW-1003">Cell membrane</keyword>
<proteinExistence type="inferred from homology"/>
<evidence type="ECO:0000256" key="1">
    <source>
        <dbReference type="ARBA" id="ARBA00004651"/>
    </source>
</evidence>
<dbReference type="InterPro" id="IPR050366">
    <property type="entry name" value="BP-dependent_transpt_permease"/>
</dbReference>
<feature type="transmembrane region" description="Helical" evidence="7">
    <location>
        <begin position="125"/>
        <end position="151"/>
    </location>
</feature>
<feature type="transmembrane region" description="Helical" evidence="7">
    <location>
        <begin position="53"/>
        <end position="72"/>
    </location>
</feature>
<accession>A0A1I6ITW8</accession>
<evidence type="ECO:0000256" key="7">
    <source>
        <dbReference type="RuleBase" id="RU363032"/>
    </source>
</evidence>
<dbReference type="PANTHER" id="PTHR43386">
    <property type="entry name" value="OLIGOPEPTIDE TRANSPORT SYSTEM PERMEASE PROTEIN APPC"/>
    <property type="match status" value="1"/>
</dbReference>
<comment type="similarity">
    <text evidence="7">Belongs to the binding-protein-dependent transport system permease family.</text>
</comment>
<keyword evidence="4 7" id="KW-0812">Transmembrane</keyword>
<dbReference type="OrthoDB" id="312811at2157"/>
<feature type="domain" description="ABC transmembrane type-1" evidence="8">
    <location>
        <begin position="123"/>
        <end position="314"/>
    </location>
</feature>
<feature type="transmembrane region" description="Helical" evidence="7">
    <location>
        <begin position="244"/>
        <end position="267"/>
    </location>
</feature>
<evidence type="ECO:0000256" key="2">
    <source>
        <dbReference type="ARBA" id="ARBA00022448"/>
    </source>
</evidence>
<feature type="transmembrane region" description="Helical" evidence="7">
    <location>
        <begin position="171"/>
        <end position="196"/>
    </location>
</feature>
<dbReference type="AlphaFoldDB" id="A0A1I6ITW8"/>
<protein>
    <submittedName>
        <fullName evidence="9">Peptide/nickel transport system permease protein</fullName>
    </submittedName>
</protein>
<feature type="transmembrane region" description="Helical" evidence="7">
    <location>
        <begin position="292"/>
        <end position="314"/>
    </location>
</feature>